<organism evidence="3 4">
    <name type="scientific">Nonomuraea typhae</name>
    <dbReference type="NCBI Taxonomy" id="2603600"/>
    <lineage>
        <taxon>Bacteria</taxon>
        <taxon>Bacillati</taxon>
        <taxon>Actinomycetota</taxon>
        <taxon>Actinomycetes</taxon>
        <taxon>Streptosporangiales</taxon>
        <taxon>Streptosporangiaceae</taxon>
        <taxon>Nonomuraea</taxon>
    </lineage>
</organism>
<reference evidence="3 4" key="1">
    <citation type="submission" date="2024-10" db="EMBL/GenBank/DDBJ databases">
        <title>The Natural Products Discovery Center: Release of the First 8490 Sequenced Strains for Exploring Actinobacteria Biosynthetic Diversity.</title>
        <authorList>
            <person name="Kalkreuter E."/>
            <person name="Kautsar S.A."/>
            <person name="Yang D."/>
            <person name="Bader C.D."/>
            <person name="Teijaro C.N."/>
            <person name="Fluegel L."/>
            <person name="Davis C.M."/>
            <person name="Simpson J.R."/>
            <person name="Lauterbach L."/>
            <person name="Steele A.D."/>
            <person name="Gui C."/>
            <person name="Meng S."/>
            <person name="Li G."/>
            <person name="Viehrig K."/>
            <person name="Ye F."/>
            <person name="Su P."/>
            <person name="Kiefer A.F."/>
            <person name="Nichols A."/>
            <person name="Cepeda A.J."/>
            <person name="Yan W."/>
            <person name="Fan B."/>
            <person name="Jiang Y."/>
            <person name="Adhikari A."/>
            <person name="Zheng C.-J."/>
            <person name="Schuster L."/>
            <person name="Cowan T.M."/>
            <person name="Smanski M.J."/>
            <person name="Chevrette M.G."/>
            <person name="De Carvalho L.P.S."/>
            <person name="Shen B."/>
        </authorList>
    </citation>
    <scope>NUCLEOTIDE SEQUENCE [LARGE SCALE GENOMIC DNA]</scope>
    <source>
        <strain evidence="3 4">NPDC050545</strain>
    </source>
</reference>
<comment type="caution">
    <text evidence="3">The sequence shown here is derived from an EMBL/GenBank/DDBJ whole genome shotgun (WGS) entry which is preliminary data.</text>
</comment>
<dbReference type="EMBL" id="JBITGY010000006">
    <property type="protein sequence ID" value="MFI6500719.1"/>
    <property type="molecule type" value="Genomic_DNA"/>
</dbReference>
<dbReference type="Gene3D" id="2.130.10.10">
    <property type="entry name" value="YVTN repeat-like/Quinoprotein amine dehydrogenase"/>
    <property type="match status" value="1"/>
</dbReference>
<dbReference type="InterPro" id="IPR011009">
    <property type="entry name" value="Kinase-like_dom_sf"/>
</dbReference>
<evidence type="ECO:0000256" key="1">
    <source>
        <dbReference type="SAM" id="MobiDB-lite"/>
    </source>
</evidence>
<feature type="transmembrane region" description="Helical" evidence="2">
    <location>
        <begin position="172"/>
        <end position="192"/>
    </location>
</feature>
<dbReference type="SUPFAM" id="SSF56112">
    <property type="entry name" value="Protein kinase-like (PK-like)"/>
    <property type="match status" value="1"/>
</dbReference>
<evidence type="ECO:0000256" key="2">
    <source>
        <dbReference type="SAM" id="Phobius"/>
    </source>
</evidence>
<accession>A0ABW7Z1X0</accession>
<gene>
    <name evidence="3" type="ORF">ACIBG2_25310</name>
</gene>
<feature type="compositionally biased region" description="Pro residues" evidence="1">
    <location>
        <begin position="212"/>
        <end position="222"/>
    </location>
</feature>
<dbReference type="InterPro" id="IPR015943">
    <property type="entry name" value="WD40/YVTN_repeat-like_dom_sf"/>
</dbReference>
<evidence type="ECO:0008006" key="5">
    <source>
        <dbReference type="Google" id="ProtNLM"/>
    </source>
</evidence>
<sequence length="532" mass="57257">MDSGILVTDRAEGPTLAEAVRSGGALAPNAVYRLALAVLTALASVHRTGGRHGDLGPHTVVLGEDGPHVLRGMPAGEGGQADDMFAWAALTAFAATGRDPFGAMDERRRYGAADLGALQGELRELAADCLAEEPEHRPRAEEALLRLLGHSGALETVLPDTPPPVRRRPTGLLLTAGGLVIVLAFGALGYLLTPRTTSAAAGTAPASAGPPKAVPTPPPLPAPAGKVTLPNGAGTLFEQPGDQMRVTAYSVQDKNGDSTSYARTPDGSAFVRTGGDNIFTPVSPDNRWMATVNELHILSEERLDVQFTDRATGEKFTVPTVTNPRWGVSPLWSADSKTLLLTMMERDAQVEDAFVRGFILIDVERRSARVVETFNAEDVAVFRKQKPDERGAYFYRWAPGGQIASGYTGWDFQGIRFFDQAGKVVRTLHWVGQPIGQSFFSPSGKYFVTSSCSRKVVATCVWDTETGKRFATVQAAPGYFYSWYDESHLVVGRMKGTTVTIEVADLTGKVLRKLAELETKKDGRADVRFNRS</sequence>
<dbReference type="Proteomes" id="UP001612741">
    <property type="component" value="Unassembled WGS sequence"/>
</dbReference>
<protein>
    <recommendedName>
        <fullName evidence="5">Protein kinase domain-containing protein</fullName>
    </recommendedName>
</protein>
<dbReference type="Gene3D" id="1.10.510.10">
    <property type="entry name" value="Transferase(Phosphotransferase) domain 1"/>
    <property type="match status" value="1"/>
</dbReference>
<feature type="compositionally biased region" description="Low complexity" evidence="1">
    <location>
        <begin position="200"/>
        <end position="211"/>
    </location>
</feature>
<feature type="region of interest" description="Disordered" evidence="1">
    <location>
        <begin position="200"/>
        <end position="222"/>
    </location>
</feature>
<keyword evidence="4" id="KW-1185">Reference proteome</keyword>
<evidence type="ECO:0000313" key="4">
    <source>
        <dbReference type="Proteomes" id="UP001612741"/>
    </source>
</evidence>
<dbReference type="SUPFAM" id="SSF50960">
    <property type="entry name" value="TolB, C-terminal domain"/>
    <property type="match status" value="1"/>
</dbReference>
<name>A0ABW7Z1X0_9ACTN</name>
<evidence type="ECO:0000313" key="3">
    <source>
        <dbReference type="EMBL" id="MFI6500719.1"/>
    </source>
</evidence>
<keyword evidence="2" id="KW-0472">Membrane</keyword>
<keyword evidence="2" id="KW-1133">Transmembrane helix</keyword>
<keyword evidence="2" id="KW-0812">Transmembrane</keyword>
<proteinExistence type="predicted"/>
<dbReference type="RefSeq" id="WP_397084786.1">
    <property type="nucleotide sequence ID" value="NZ_JBITGY010000006.1"/>
</dbReference>